<evidence type="ECO:0000313" key="3">
    <source>
        <dbReference type="EMBL" id="SBS75788.1"/>
    </source>
</evidence>
<keyword evidence="2" id="KW-0812">Transmembrane</keyword>
<dbReference type="EMBL" id="FLQS01000020">
    <property type="protein sequence ID" value="SBS75788.1"/>
    <property type="molecule type" value="Genomic_DNA"/>
</dbReference>
<keyword evidence="2" id="KW-1133">Transmembrane helix</keyword>
<feature type="compositionally biased region" description="Gly residues" evidence="1">
    <location>
        <begin position="159"/>
        <end position="172"/>
    </location>
</feature>
<protein>
    <recommendedName>
        <fullName evidence="4">Transmembrane protein</fullName>
    </recommendedName>
</protein>
<evidence type="ECO:0000256" key="2">
    <source>
        <dbReference type="SAM" id="Phobius"/>
    </source>
</evidence>
<sequence length="172" mass="18327">MTSTRLFLVALGLAVGAYGVVLVADNSPDVIVRIVVWALIGVLLHDAVFAPVCLALGFAGRRLLPSKWWTPVLVAALLTVVLVLLAIPVYDKPGLHLDNLTVLDRDYEAGFWIALAVVWGAALLYLVGDRVLPVREDDVVEHQGADHVKAQPPSLGPDGQQGAGGGEPDLER</sequence>
<evidence type="ECO:0008006" key="4">
    <source>
        <dbReference type="Google" id="ProtNLM"/>
    </source>
</evidence>
<feature type="transmembrane region" description="Helical" evidence="2">
    <location>
        <begin position="109"/>
        <end position="127"/>
    </location>
</feature>
<gene>
    <name evidence="3" type="ORF">MHPYR_270059</name>
</gene>
<reference evidence="3" key="1">
    <citation type="submission" date="2016-03" db="EMBL/GenBank/DDBJ databases">
        <authorList>
            <person name="Ploux O."/>
        </authorList>
    </citation>
    <scope>NUCLEOTIDE SEQUENCE</scope>
    <source>
        <strain evidence="3">UC10</strain>
    </source>
</reference>
<feature type="transmembrane region" description="Helical" evidence="2">
    <location>
        <begin position="68"/>
        <end position="89"/>
    </location>
</feature>
<feature type="region of interest" description="Disordered" evidence="1">
    <location>
        <begin position="143"/>
        <end position="172"/>
    </location>
</feature>
<name>A0A1Y5PIQ9_9MYCO</name>
<accession>A0A1Y5PIQ9</accession>
<feature type="transmembrane region" description="Helical" evidence="2">
    <location>
        <begin position="35"/>
        <end position="56"/>
    </location>
</feature>
<evidence type="ECO:0000256" key="1">
    <source>
        <dbReference type="SAM" id="MobiDB-lite"/>
    </source>
</evidence>
<organism evidence="3">
    <name type="scientific">uncultured Mycobacterium sp</name>
    <dbReference type="NCBI Taxonomy" id="171292"/>
    <lineage>
        <taxon>Bacteria</taxon>
        <taxon>Bacillati</taxon>
        <taxon>Actinomycetota</taxon>
        <taxon>Actinomycetes</taxon>
        <taxon>Mycobacteriales</taxon>
        <taxon>Mycobacteriaceae</taxon>
        <taxon>Mycobacterium</taxon>
        <taxon>environmental samples</taxon>
    </lineage>
</organism>
<keyword evidence="2" id="KW-0472">Membrane</keyword>
<dbReference type="AlphaFoldDB" id="A0A1Y5PIQ9"/>
<proteinExistence type="predicted"/>